<comment type="similarity">
    <text evidence="2 4">Belongs to the Ninja family.</text>
</comment>
<evidence type="ECO:0000313" key="7">
    <source>
        <dbReference type="Proteomes" id="UP001140949"/>
    </source>
</evidence>
<evidence type="ECO:0000256" key="1">
    <source>
        <dbReference type="ARBA" id="ARBA00004123"/>
    </source>
</evidence>
<feature type="compositionally biased region" description="Polar residues" evidence="5">
    <location>
        <begin position="47"/>
        <end position="56"/>
    </location>
</feature>
<accession>A0AAX6ICI9</accession>
<evidence type="ECO:0000256" key="3">
    <source>
        <dbReference type="ARBA" id="ARBA00023242"/>
    </source>
</evidence>
<dbReference type="GO" id="GO:0005634">
    <property type="term" value="C:nucleus"/>
    <property type="evidence" value="ECO:0007669"/>
    <property type="project" value="UniProtKB-SubCell"/>
</dbReference>
<feature type="region of interest" description="Disordered" evidence="5">
    <location>
        <begin position="220"/>
        <end position="252"/>
    </location>
</feature>
<feature type="region of interest" description="Disordered" evidence="5">
    <location>
        <begin position="31"/>
        <end position="71"/>
    </location>
</feature>
<gene>
    <name evidence="6" type="ORF">M6B38_262440</name>
</gene>
<feature type="region of interest" description="Disordered" evidence="5">
    <location>
        <begin position="339"/>
        <end position="362"/>
    </location>
</feature>
<reference evidence="6" key="1">
    <citation type="journal article" date="2023" name="GigaByte">
        <title>Genome assembly of the bearded iris, Iris pallida Lam.</title>
        <authorList>
            <person name="Bruccoleri R.E."/>
            <person name="Oakeley E.J."/>
            <person name="Faust A.M.E."/>
            <person name="Altorfer M."/>
            <person name="Dessus-Babus S."/>
            <person name="Burckhardt D."/>
            <person name="Oertli M."/>
            <person name="Naumann U."/>
            <person name="Petersen F."/>
            <person name="Wong J."/>
        </authorList>
    </citation>
    <scope>NUCLEOTIDE SEQUENCE</scope>
    <source>
        <strain evidence="6">GSM-AAB239-AS_SAM_17_03QT</strain>
    </source>
</reference>
<organism evidence="6 7">
    <name type="scientific">Iris pallida</name>
    <name type="common">Sweet iris</name>
    <dbReference type="NCBI Taxonomy" id="29817"/>
    <lineage>
        <taxon>Eukaryota</taxon>
        <taxon>Viridiplantae</taxon>
        <taxon>Streptophyta</taxon>
        <taxon>Embryophyta</taxon>
        <taxon>Tracheophyta</taxon>
        <taxon>Spermatophyta</taxon>
        <taxon>Magnoliopsida</taxon>
        <taxon>Liliopsida</taxon>
        <taxon>Asparagales</taxon>
        <taxon>Iridaceae</taxon>
        <taxon>Iridoideae</taxon>
        <taxon>Irideae</taxon>
        <taxon>Iris</taxon>
    </lineage>
</organism>
<evidence type="ECO:0000256" key="5">
    <source>
        <dbReference type="SAM" id="MobiDB-lite"/>
    </source>
</evidence>
<sequence length="514" mass="56276">MEDENDLELSLGLSCGRLSWKSKIVDISSVPKLEAGGRSDTKDSDQSFKNFFQTGSEKQDSKGKQKSDPVLAQNENFWTDLRKCSASAFATDASHDVHHNLSQFTRYQELWTSKAQTADSEENPNKRKMPFEDISFQNKHDKLLEYTNAPYRNPASFNIISNFQVPNQTEDISLDENEEDVAESETEGSNSWLMYNHEDKSKCSGIAKFTDKHVLSDSSVIASKGQKESSLSRTEANHASREVEYGNPSSLQPRMTVPYPVSVKVATTTNVPNSTLFPSPCVMQGMPVMTDDRPSSLAPNSSNLQLTFGYSSVQLPTLETDSSWAFNSQHSKVTSLANKDHVDGAPSSEHSDVKMSHVSGHSPHISSPALVYQGTPSELANINGKHGGEVGTYSKIQEGKENSSIFRPKERTQPAVDGYLQQGSTTIKEGIAPEIKFGGSGPSPNLPWVSTTGSGPNGRTISGVPYKYNQNQVKIVCACHGTHMSQEEFVRHASAYAPKQEDDAKNHPAASAKS</sequence>
<feature type="region of interest" description="Disordered" evidence="5">
    <location>
        <begin position="494"/>
        <end position="514"/>
    </location>
</feature>
<evidence type="ECO:0000256" key="2">
    <source>
        <dbReference type="ARBA" id="ARBA00006081"/>
    </source>
</evidence>
<dbReference type="GO" id="GO:0045892">
    <property type="term" value="P:negative regulation of DNA-templated transcription"/>
    <property type="evidence" value="ECO:0007669"/>
    <property type="project" value="TreeGrafter"/>
</dbReference>
<protein>
    <recommendedName>
        <fullName evidence="4">Ninja-family protein</fullName>
    </recommendedName>
    <alternativeName>
        <fullName evidence="4">ABI-binding protein</fullName>
    </alternativeName>
</protein>
<proteinExistence type="inferred from homology"/>
<comment type="subcellular location">
    <subcellularLocation>
        <location evidence="1 4">Nucleus</location>
    </subcellularLocation>
</comment>
<keyword evidence="3 4" id="KW-0539">Nucleus</keyword>
<dbReference type="PANTHER" id="PTHR31413:SF12">
    <property type="entry name" value="AFP HOMOLOG 2"/>
    <property type="match status" value="1"/>
</dbReference>
<dbReference type="PANTHER" id="PTHR31413">
    <property type="entry name" value="AFP HOMOLOG 2"/>
    <property type="match status" value="1"/>
</dbReference>
<dbReference type="AlphaFoldDB" id="A0AAX6ICI9"/>
<feature type="compositionally biased region" description="Basic and acidic residues" evidence="5">
    <location>
        <begin position="35"/>
        <end position="46"/>
    </location>
</feature>
<feature type="compositionally biased region" description="Basic and acidic residues" evidence="5">
    <location>
        <begin position="57"/>
        <end position="67"/>
    </location>
</feature>
<keyword evidence="7" id="KW-1185">Reference proteome</keyword>
<comment type="function">
    <text evidence="4">Acts as a negative regulator of abscisic acid (ABA) response.</text>
</comment>
<dbReference type="GO" id="GO:0009867">
    <property type="term" value="P:jasmonic acid mediated signaling pathway"/>
    <property type="evidence" value="ECO:0007669"/>
    <property type="project" value="TreeGrafter"/>
</dbReference>
<evidence type="ECO:0000256" key="4">
    <source>
        <dbReference type="RuleBase" id="RU369029"/>
    </source>
</evidence>
<dbReference type="EMBL" id="JANAVB010002397">
    <property type="protein sequence ID" value="KAJ6850956.1"/>
    <property type="molecule type" value="Genomic_DNA"/>
</dbReference>
<feature type="compositionally biased region" description="Basic and acidic residues" evidence="5">
    <location>
        <begin position="339"/>
        <end position="355"/>
    </location>
</feature>
<reference evidence="6" key="2">
    <citation type="submission" date="2023-04" db="EMBL/GenBank/DDBJ databases">
        <authorList>
            <person name="Bruccoleri R.E."/>
            <person name="Oakeley E.J."/>
            <person name="Faust A.-M."/>
            <person name="Dessus-Babus S."/>
            <person name="Altorfer M."/>
            <person name="Burckhardt D."/>
            <person name="Oertli M."/>
            <person name="Naumann U."/>
            <person name="Petersen F."/>
            <person name="Wong J."/>
        </authorList>
    </citation>
    <scope>NUCLEOTIDE SEQUENCE</scope>
    <source>
        <strain evidence="6">GSM-AAB239-AS_SAM_17_03QT</strain>
        <tissue evidence="6">Leaf</tissue>
    </source>
</reference>
<evidence type="ECO:0000313" key="6">
    <source>
        <dbReference type="EMBL" id="KAJ6850956.1"/>
    </source>
</evidence>
<comment type="caution">
    <text evidence="6">The sequence shown here is derived from an EMBL/GenBank/DDBJ whole genome shotgun (WGS) entry which is preliminary data.</text>
</comment>
<dbReference type="Proteomes" id="UP001140949">
    <property type="component" value="Unassembled WGS sequence"/>
</dbReference>
<dbReference type="InterPro" id="IPR031307">
    <property type="entry name" value="Ninja_fam"/>
</dbReference>
<feature type="compositionally biased region" description="Basic and acidic residues" evidence="5">
    <location>
        <begin position="235"/>
        <end position="244"/>
    </location>
</feature>
<name>A0AAX6ICI9_IRIPA</name>